<dbReference type="KEGG" id="sauh:SU9_027105"/>
<dbReference type="EMBL" id="CP072931">
    <property type="protein sequence ID" value="QTZ94665.1"/>
    <property type="molecule type" value="Genomic_DNA"/>
</dbReference>
<evidence type="ECO:0000313" key="3">
    <source>
        <dbReference type="EMBL" id="EJJ08265.1"/>
    </source>
</evidence>
<evidence type="ECO:0000313" key="5">
    <source>
        <dbReference type="Proteomes" id="UP000009036"/>
    </source>
</evidence>
<dbReference type="HOGENOM" id="CLU_2208475_0_0_11"/>
<feature type="region of interest" description="Disordered" evidence="1">
    <location>
        <begin position="1"/>
        <end position="25"/>
    </location>
</feature>
<keyword evidence="5" id="KW-1185">Reference proteome</keyword>
<dbReference type="AlphaFoldDB" id="J2K6Z7"/>
<dbReference type="EMBL" id="AJGV01000038">
    <property type="protein sequence ID" value="EJJ08265.1"/>
    <property type="molecule type" value="Genomic_DNA"/>
</dbReference>
<dbReference type="eggNOG" id="COG2814">
    <property type="taxonomic scope" value="Bacteria"/>
</dbReference>
<feature type="compositionally biased region" description="Pro residues" evidence="1">
    <location>
        <begin position="1"/>
        <end position="23"/>
    </location>
</feature>
<evidence type="ECO:0000256" key="2">
    <source>
        <dbReference type="SAM" id="Phobius"/>
    </source>
</evidence>
<dbReference type="STRING" id="1160718.SU9_04486"/>
<keyword evidence="2" id="KW-1133">Transmembrane helix</keyword>
<organism evidence="3">
    <name type="scientific">Streptomyces auratus AGR0001</name>
    <dbReference type="NCBI Taxonomy" id="1160718"/>
    <lineage>
        <taxon>Bacteria</taxon>
        <taxon>Bacillati</taxon>
        <taxon>Actinomycetota</taxon>
        <taxon>Actinomycetes</taxon>
        <taxon>Kitasatosporales</taxon>
        <taxon>Streptomycetaceae</taxon>
        <taxon>Streptomyces</taxon>
    </lineage>
</organism>
<evidence type="ECO:0000256" key="1">
    <source>
        <dbReference type="SAM" id="MobiDB-lite"/>
    </source>
</evidence>
<proteinExistence type="predicted"/>
<reference evidence="3" key="1">
    <citation type="journal article" date="2012" name="J. Bacteriol.">
        <title>Genome Sequence of Streptomyces auratus Strain AGR0001, a Phoslactomycin-Producing Actinomycete.</title>
        <authorList>
            <person name="Han X."/>
            <person name="Li M."/>
            <person name="Ding Z."/>
            <person name="Zhao J."/>
            <person name="Ji K."/>
            <person name="Wen M."/>
            <person name="Lu T."/>
        </authorList>
    </citation>
    <scope>NUCLEOTIDE SEQUENCE [LARGE SCALE GENOMIC DNA]</scope>
    <source>
        <strain evidence="3">AGR0001</strain>
    </source>
</reference>
<keyword evidence="2" id="KW-0812">Transmembrane</keyword>
<feature type="transmembrane region" description="Helical" evidence="2">
    <location>
        <begin position="42"/>
        <end position="61"/>
    </location>
</feature>
<sequence>MSATPEPAPPHPSPPLTALPAGPPLQREVPEAALSRVSSYDWFGSLAFAPLGLLVAGPVAAHLGVGRALAGCAALIVLATAAALLSPQVRGLRAPRPAPGGEAPDGP</sequence>
<reference evidence="4" key="2">
    <citation type="submission" date="2021-04" db="EMBL/GenBank/DDBJ databases">
        <authorList>
            <person name="Wen M.-L."/>
            <person name="Han X.-L."/>
            <person name="Xiong J."/>
        </authorList>
    </citation>
    <scope>NUCLEOTIDE SEQUENCE</scope>
    <source>
        <strain evidence="4">AGR0001</strain>
    </source>
</reference>
<gene>
    <name evidence="4" type="ORF">SU9_027105</name>
    <name evidence="3" type="ORF">SU9_04486</name>
</gene>
<keyword evidence="2" id="KW-0472">Membrane</keyword>
<dbReference type="Proteomes" id="UP000009036">
    <property type="component" value="Chromosome"/>
</dbReference>
<evidence type="ECO:0000313" key="4">
    <source>
        <dbReference type="EMBL" id="QTZ94665.1"/>
    </source>
</evidence>
<feature type="transmembrane region" description="Helical" evidence="2">
    <location>
        <begin position="67"/>
        <end position="86"/>
    </location>
</feature>
<accession>J2K6Z7</accession>
<name>J2K6Z7_9ACTN</name>
<dbReference type="PATRIC" id="fig|1160718.3.peg.923"/>
<protein>
    <submittedName>
        <fullName evidence="3">Membrane transporter</fullName>
    </submittedName>
</protein>
<dbReference type="RefSeq" id="WP_006602477.1">
    <property type="nucleotide sequence ID" value="NZ_CP072931.1"/>
</dbReference>